<feature type="compositionally biased region" description="Basic and acidic residues" evidence="1">
    <location>
        <begin position="64"/>
        <end position="80"/>
    </location>
</feature>
<name>A0ABQ7B1F6_BRACR</name>
<keyword evidence="3" id="KW-1185">Reference proteome</keyword>
<feature type="region of interest" description="Disordered" evidence="1">
    <location>
        <begin position="51"/>
        <end position="111"/>
    </location>
</feature>
<dbReference type="Proteomes" id="UP000266723">
    <property type="component" value="Unassembled WGS sequence"/>
</dbReference>
<feature type="compositionally biased region" description="Basic and acidic residues" evidence="1">
    <location>
        <begin position="24"/>
        <end position="37"/>
    </location>
</feature>
<proteinExistence type="predicted"/>
<feature type="compositionally biased region" description="Basic and acidic residues" evidence="1">
    <location>
        <begin position="1"/>
        <end position="12"/>
    </location>
</feature>
<evidence type="ECO:0000313" key="2">
    <source>
        <dbReference type="EMBL" id="KAF3520377.1"/>
    </source>
</evidence>
<evidence type="ECO:0000256" key="1">
    <source>
        <dbReference type="SAM" id="MobiDB-lite"/>
    </source>
</evidence>
<dbReference type="EMBL" id="QGKV02001556">
    <property type="protein sequence ID" value="KAF3520377.1"/>
    <property type="molecule type" value="Genomic_DNA"/>
</dbReference>
<organism evidence="2 3">
    <name type="scientific">Brassica cretica</name>
    <name type="common">Mustard</name>
    <dbReference type="NCBI Taxonomy" id="69181"/>
    <lineage>
        <taxon>Eukaryota</taxon>
        <taxon>Viridiplantae</taxon>
        <taxon>Streptophyta</taxon>
        <taxon>Embryophyta</taxon>
        <taxon>Tracheophyta</taxon>
        <taxon>Spermatophyta</taxon>
        <taxon>Magnoliopsida</taxon>
        <taxon>eudicotyledons</taxon>
        <taxon>Gunneridae</taxon>
        <taxon>Pentapetalae</taxon>
        <taxon>rosids</taxon>
        <taxon>malvids</taxon>
        <taxon>Brassicales</taxon>
        <taxon>Brassicaceae</taxon>
        <taxon>Brassiceae</taxon>
        <taxon>Brassica</taxon>
    </lineage>
</organism>
<reference evidence="2 3" key="1">
    <citation type="journal article" date="2020" name="BMC Genomics">
        <title>Intraspecific diversification of the crop wild relative Brassica cretica Lam. using demographic model selection.</title>
        <authorList>
            <person name="Kioukis A."/>
            <person name="Michalopoulou V.A."/>
            <person name="Briers L."/>
            <person name="Pirintsos S."/>
            <person name="Studholme D.J."/>
            <person name="Pavlidis P."/>
            <person name="Sarris P.F."/>
        </authorList>
    </citation>
    <scope>NUCLEOTIDE SEQUENCE [LARGE SCALE GENOMIC DNA]</scope>
    <source>
        <strain evidence="3">cv. PFS-1207/04</strain>
    </source>
</reference>
<accession>A0ABQ7B1F6</accession>
<feature type="region of interest" description="Disordered" evidence="1">
    <location>
        <begin position="1"/>
        <end position="38"/>
    </location>
</feature>
<gene>
    <name evidence="2" type="ORF">DY000_02058778</name>
</gene>
<sequence>MPFTKHPVEKATTEGTAGPVHPRRFSERLDRHGRPFGERISLTARPVAPLKNKITPKTVSNFEGGKERSREPYQHYRDSRSGGALTPSNKKRRVEEKGSPRTRIIKLSPCSHPTNGFGGTSCCSVNDW</sequence>
<evidence type="ECO:0000313" key="3">
    <source>
        <dbReference type="Proteomes" id="UP000266723"/>
    </source>
</evidence>
<protein>
    <submittedName>
        <fullName evidence="2">Uncharacterized protein</fullName>
    </submittedName>
</protein>
<comment type="caution">
    <text evidence="2">The sequence shown here is derived from an EMBL/GenBank/DDBJ whole genome shotgun (WGS) entry which is preliminary data.</text>
</comment>